<keyword evidence="2" id="KW-1185">Reference proteome</keyword>
<dbReference type="SUPFAM" id="SSF51182">
    <property type="entry name" value="RmlC-like cupins"/>
    <property type="match status" value="1"/>
</dbReference>
<dbReference type="Proteomes" id="UP001141259">
    <property type="component" value="Unassembled WGS sequence"/>
</dbReference>
<name>A0A9X2VJV1_9PSEU</name>
<dbReference type="InterPro" id="IPR011051">
    <property type="entry name" value="RmlC_Cupin_sf"/>
</dbReference>
<organism evidence="1 2">
    <name type="scientific">Umezawaea endophytica</name>
    <dbReference type="NCBI Taxonomy" id="1654476"/>
    <lineage>
        <taxon>Bacteria</taxon>
        <taxon>Bacillati</taxon>
        <taxon>Actinomycetota</taxon>
        <taxon>Actinomycetes</taxon>
        <taxon>Pseudonocardiales</taxon>
        <taxon>Pseudonocardiaceae</taxon>
        <taxon>Umezawaea</taxon>
    </lineage>
</organism>
<dbReference type="AlphaFoldDB" id="A0A9X2VJV1"/>
<accession>A0A9X2VJV1</accession>
<evidence type="ECO:0008006" key="3">
    <source>
        <dbReference type="Google" id="ProtNLM"/>
    </source>
</evidence>
<comment type="caution">
    <text evidence="1">The sequence shown here is derived from an EMBL/GenBank/DDBJ whole genome shotgun (WGS) entry which is preliminary data.</text>
</comment>
<dbReference type="EMBL" id="JANYMP010000005">
    <property type="protein sequence ID" value="MCS7477978.1"/>
    <property type="molecule type" value="Genomic_DNA"/>
</dbReference>
<gene>
    <name evidence="1" type="ORF">NZH93_14030</name>
</gene>
<reference evidence="1" key="1">
    <citation type="submission" date="2022-08" db="EMBL/GenBank/DDBJ databases">
        <authorList>
            <person name="Tistechok S."/>
            <person name="Samborskyy M."/>
            <person name="Roman I."/>
        </authorList>
    </citation>
    <scope>NUCLEOTIDE SEQUENCE</scope>
    <source>
        <strain evidence="1">DSM 103496</strain>
    </source>
</reference>
<evidence type="ECO:0000313" key="1">
    <source>
        <dbReference type="EMBL" id="MCS7477978.1"/>
    </source>
</evidence>
<sequence>MGTVIEELALIGSEEPLRVLERDERLLLSPPHPSGPPFTRTLDADEVQYQIGGRRTLVSQRGPGDLVRIPLGVAHTSVAAEPTEHLVLPADRPLLQVAGEAR</sequence>
<protein>
    <recommendedName>
        <fullName evidence="3">Cupin domain-containing protein</fullName>
    </recommendedName>
</protein>
<dbReference type="RefSeq" id="WP_259623479.1">
    <property type="nucleotide sequence ID" value="NZ_JANYMP010000005.1"/>
</dbReference>
<evidence type="ECO:0000313" key="2">
    <source>
        <dbReference type="Proteomes" id="UP001141259"/>
    </source>
</evidence>
<proteinExistence type="predicted"/>